<feature type="domain" description="Phosphoadenosine phosphosulphate reductase" evidence="1">
    <location>
        <begin position="42"/>
        <end position="218"/>
    </location>
</feature>
<dbReference type="STRING" id="1184151.AW736_02135"/>
<dbReference type="Proteomes" id="UP000078486">
    <property type="component" value="Unassembled WGS sequence"/>
</dbReference>
<sequence length="318" mass="36044">MRGVALHPAKRFMNTAKHTNLEISLDIEAMKAPVIKKNTVFVVGISGGKDSAATLLWMIYESGVARARIKATFADTGNEHTWTYGHIKKLAGLTGVEIETLRPERDFFALALYKRRFPSVKARFCTQCLKIYPSQQCIQRLRYWGLDPISVSGVRADESPERAGLPEWSWSKTLNCPQWRPLLRWTLDDVKAIHARHNIPLNPLYAIGAHRVGCWPCIMSRKTEIRTIALKFPERITEIRNAENKFEQDYGRYSSFFAASTIPERFRSKPYTLPDGTAIKVATIDDIVRWSMTGKRAQGGYLNNSAKEPITCSSGFCE</sequence>
<evidence type="ECO:0000313" key="3">
    <source>
        <dbReference type="Proteomes" id="UP000078486"/>
    </source>
</evidence>
<proteinExistence type="predicted"/>
<dbReference type="EMBL" id="LRRQ01000018">
    <property type="protein sequence ID" value="OAM91619.1"/>
    <property type="molecule type" value="Genomic_DNA"/>
</dbReference>
<evidence type="ECO:0000313" key="2">
    <source>
        <dbReference type="EMBL" id="OAM91619.1"/>
    </source>
</evidence>
<dbReference type="GO" id="GO:0003824">
    <property type="term" value="F:catalytic activity"/>
    <property type="evidence" value="ECO:0007669"/>
    <property type="project" value="InterPro"/>
</dbReference>
<dbReference type="PANTHER" id="PTHR43196:SF2">
    <property type="entry name" value="PHOSPHOADENOSINE PHOSPHOSULFATE REDUCTASE"/>
    <property type="match status" value="1"/>
</dbReference>
<dbReference type="Pfam" id="PF01507">
    <property type="entry name" value="PAPS_reduct"/>
    <property type="match status" value="1"/>
</dbReference>
<protein>
    <recommendedName>
        <fullName evidence="1">Phosphoadenosine phosphosulphate reductase domain-containing protein</fullName>
    </recommendedName>
</protein>
<name>A0A178IQH7_9BACT</name>
<reference evidence="2 3" key="1">
    <citation type="submission" date="2016-01" db="EMBL/GenBank/DDBJ databases">
        <title>High potential of lignocellulose degradation of a new Verrucomicrobia species.</title>
        <authorList>
            <person name="Wang Y."/>
            <person name="Shi Y."/>
            <person name="Qiu Z."/>
            <person name="Liu S."/>
            <person name="Yang H."/>
        </authorList>
    </citation>
    <scope>NUCLEOTIDE SEQUENCE [LARGE SCALE GENOMIC DNA]</scope>
    <source>
        <strain evidence="2 3">TSB47</strain>
    </source>
</reference>
<dbReference type="InterPro" id="IPR002500">
    <property type="entry name" value="PAPS_reduct_dom"/>
</dbReference>
<comment type="caution">
    <text evidence="2">The sequence shown here is derived from an EMBL/GenBank/DDBJ whole genome shotgun (WGS) entry which is preliminary data.</text>
</comment>
<evidence type="ECO:0000259" key="1">
    <source>
        <dbReference type="Pfam" id="PF01507"/>
    </source>
</evidence>
<keyword evidence="3" id="KW-1185">Reference proteome</keyword>
<organism evidence="2 3">
    <name type="scientific">Termitidicoccus mucosus</name>
    <dbReference type="NCBI Taxonomy" id="1184151"/>
    <lineage>
        <taxon>Bacteria</taxon>
        <taxon>Pseudomonadati</taxon>
        <taxon>Verrucomicrobiota</taxon>
        <taxon>Opitutia</taxon>
        <taxon>Opitutales</taxon>
        <taxon>Opitutaceae</taxon>
        <taxon>Termitidicoccus</taxon>
    </lineage>
</organism>
<dbReference type="PANTHER" id="PTHR43196">
    <property type="entry name" value="SULFATE ADENYLYLTRANSFERASE SUBUNIT 2"/>
    <property type="match status" value="1"/>
</dbReference>
<dbReference type="InterPro" id="IPR014729">
    <property type="entry name" value="Rossmann-like_a/b/a_fold"/>
</dbReference>
<dbReference type="Gene3D" id="3.40.50.620">
    <property type="entry name" value="HUPs"/>
    <property type="match status" value="1"/>
</dbReference>
<dbReference type="InterPro" id="IPR050128">
    <property type="entry name" value="Sulfate_adenylyltrnsfr_sub2"/>
</dbReference>
<gene>
    <name evidence="2" type="ORF">AW736_02135</name>
</gene>
<dbReference type="AlphaFoldDB" id="A0A178IQH7"/>
<accession>A0A178IQH7</accession>
<dbReference type="SUPFAM" id="SSF52402">
    <property type="entry name" value="Adenine nucleotide alpha hydrolases-like"/>
    <property type="match status" value="1"/>
</dbReference>